<evidence type="ECO:0000313" key="1">
    <source>
        <dbReference type="EMBL" id="QJD95822.1"/>
    </source>
</evidence>
<dbReference type="AlphaFoldDB" id="A0A7L5DXI4"/>
<protein>
    <submittedName>
        <fullName evidence="1">Uncharacterized protein</fullName>
    </submittedName>
</protein>
<sequence length="45" mass="5188">MKRKLTAAALSLILTTLLNSCFLRHDSRGLRADRGRHYPHDEPKQ</sequence>
<gene>
    <name evidence="1" type="ORF">HH214_08025</name>
</gene>
<keyword evidence="2" id="KW-1185">Reference proteome</keyword>
<dbReference type="RefSeq" id="WP_169606828.1">
    <property type="nucleotide sequence ID" value="NZ_CP051682.1"/>
</dbReference>
<dbReference type="EMBL" id="CP051682">
    <property type="protein sequence ID" value="QJD95822.1"/>
    <property type="molecule type" value="Genomic_DNA"/>
</dbReference>
<accession>A0A7L5DXI4</accession>
<reference evidence="1 2" key="1">
    <citation type="submission" date="2020-04" db="EMBL/GenBank/DDBJ databases">
        <title>Genome sequencing of novel species.</title>
        <authorList>
            <person name="Heo J."/>
            <person name="Kim S.-J."/>
            <person name="Kim J.-S."/>
            <person name="Hong S.-B."/>
            <person name="Kwon S.-W."/>
        </authorList>
    </citation>
    <scope>NUCLEOTIDE SEQUENCE [LARGE SCALE GENOMIC DNA]</scope>
    <source>
        <strain evidence="1 2">F39-2</strain>
    </source>
</reference>
<dbReference type="KEGG" id="mrob:HH214_08025"/>
<evidence type="ECO:0000313" key="2">
    <source>
        <dbReference type="Proteomes" id="UP000503278"/>
    </source>
</evidence>
<dbReference type="Proteomes" id="UP000503278">
    <property type="component" value="Chromosome"/>
</dbReference>
<organism evidence="1 2">
    <name type="scientific">Mucilaginibacter robiniae</name>
    <dbReference type="NCBI Taxonomy" id="2728022"/>
    <lineage>
        <taxon>Bacteria</taxon>
        <taxon>Pseudomonadati</taxon>
        <taxon>Bacteroidota</taxon>
        <taxon>Sphingobacteriia</taxon>
        <taxon>Sphingobacteriales</taxon>
        <taxon>Sphingobacteriaceae</taxon>
        <taxon>Mucilaginibacter</taxon>
    </lineage>
</organism>
<name>A0A7L5DXI4_9SPHI</name>
<proteinExistence type="predicted"/>